<keyword evidence="7" id="KW-0406">Ion transport</keyword>
<dbReference type="InterPro" id="IPR036942">
    <property type="entry name" value="Beta-barrel_TonB_sf"/>
</dbReference>
<name>A0A944DGT2_PSEFL</name>
<evidence type="ECO:0000256" key="1">
    <source>
        <dbReference type="ARBA" id="ARBA00004571"/>
    </source>
</evidence>
<dbReference type="CDD" id="cd01347">
    <property type="entry name" value="ligand_gated_channel"/>
    <property type="match status" value="1"/>
</dbReference>
<evidence type="ECO:0000256" key="6">
    <source>
        <dbReference type="ARBA" id="ARBA00023004"/>
    </source>
</evidence>
<dbReference type="Proteomes" id="UP000692896">
    <property type="component" value="Unassembled WGS sequence"/>
</dbReference>
<comment type="similarity">
    <text evidence="11 12">Belongs to the TonB-dependent receptor family.</text>
</comment>
<protein>
    <submittedName>
        <fullName evidence="15">TonB-dependent receptor</fullName>
    </submittedName>
</protein>
<keyword evidence="15" id="KW-0675">Receptor</keyword>
<evidence type="ECO:0000256" key="11">
    <source>
        <dbReference type="PROSITE-ProRule" id="PRU01360"/>
    </source>
</evidence>
<gene>
    <name evidence="15" type="ORF">J7E47_09570</name>
</gene>
<evidence type="ECO:0000256" key="5">
    <source>
        <dbReference type="ARBA" id="ARBA00022692"/>
    </source>
</evidence>
<organism evidence="15 16">
    <name type="scientific">Pseudomonas fluorescens</name>
    <dbReference type="NCBI Taxonomy" id="294"/>
    <lineage>
        <taxon>Bacteria</taxon>
        <taxon>Pseudomonadati</taxon>
        <taxon>Pseudomonadota</taxon>
        <taxon>Gammaproteobacteria</taxon>
        <taxon>Pseudomonadales</taxon>
        <taxon>Pseudomonadaceae</taxon>
        <taxon>Pseudomonas</taxon>
    </lineage>
</organism>
<keyword evidence="4" id="KW-0410">Iron transport</keyword>
<evidence type="ECO:0000256" key="2">
    <source>
        <dbReference type="ARBA" id="ARBA00022448"/>
    </source>
</evidence>
<dbReference type="Pfam" id="PF07715">
    <property type="entry name" value="Plug"/>
    <property type="match status" value="1"/>
</dbReference>
<dbReference type="GO" id="GO:0009279">
    <property type="term" value="C:cell outer membrane"/>
    <property type="evidence" value="ECO:0007669"/>
    <property type="project" value="UniProtKB-SubCell"/>
</dbReference>
<keyword evidence="8 12" id="KW-0798">TonB box</keyword>
<keyword evidence="9 11" id="KW-0472">Membrane</keyword>
<accession>A0A944DGT2</accession>
<dbReference type="PANTHER" id="PTHR32552:SF81">
    <property type="entry name" value="TONB-DEPENDENT OUTER MEMBRANE RECEPTOR"/>
    <property type="match status" value="1"/>
</dbReference>
<dbReference type="GO" id="GO:0006826">
    <property type="term" value="P:iron ion transport"/>
    <property type="evidence" value="ECO:0007669"/>
    <property type="project" value="UniProtKB-KW"/>
</dbReference>
<dbReference type="Gene3D" id="2.40.170.20">
    <property type="entry name" value="TonB-dependent receptor, beta-barrel domain"/>
    <property type="match status" value="1"/>
</dbReference>
<evidence type="ECO:0000256" key="12">
    <source>
        <dbReference type="RuleBase" id="RU003357"/>
    </source>
</evidence>
<comment type="caution">
    <text evidence="15">The sequence shown here is derived from an EMBL/GenBank/DDBJ whole genome shotgun (WGS) entry which is preliminary data.</text>
</comment>
<dbReference type="Pfam" id="PF00593">
    <property type="entry name" value="TonB_dep_Rec_b-barrel"/>
    <property type="match status" value="1"/>
</dbReference>
<evidence type="ECO:0000256" key="3">
    <source>
        <dbReference type="ARBA" id="ARBA00022452"/>
    </source>
</evidence>
<evidence type="ECO:0000313" key="15">
    <source>
        <dbReference type="EMBL" id="MBT2328966.1"/>
    </source>
</evidence>
<reference evidence="15" key="1">
    <citation type="submission" date="2021-03" db="EMBL/GenBank/DDBJ databases">
        <title>Genomic analysis provides insights into the functional capacity of soil bacteria communities inhabiting an altitudinal gradient in the Atacama Desert.</title>
        <authorList>
            <person name="Gonzalez M."/>
            <person name="Maldonado J."/>
            <person name="Maza F."/>
            <person name="Hodar C."/>
            <person name="Cortes M."/>
            <person name="Palma R."/>
            <person name="Andreani C."/>
            <person name="Gaete A."/>
            <person name="Vasquez-Dean J."/>
            <person name="Acuna V."/>
            <person name="Aguado M."/>
            <person name="Mandakovic D."/>
            <person name="Latorre M."/>
            <person name="Orellana A."/>
            <person name="Gutierrez R."/>
            <person name="Montecino M."/>
            <person name="Allende M."/>
            <person name="Maass A."/>
            <person name="Cambiazo V."/>
        </authorList>
    </citation>
    <scope>NUCLEOTIDE SEQUENCE</scope>
    <source>
        <strain evidence="15">ISL-25</strain>
    </source>
</reference>
<evidence type="ECO:0000259" key="13">
    <source>
        <dbReference type="Pfam" id="PF00593"/>
    </source>
</evidence>
<evidence type="ECO:0000259" key="14">
    <source>
        <dbReference type="Pfam" id="PF07715"/>
    </source>
</evidence>
<dbReference type="PROSITE" id="PS52016">
    <property type="entry name" value="TONB_DEPENDENT_REC_3"/>
    <property type="match status" value="1"/>
</dbReference>
<dbReference type="InterPro" id="IPR000531">
    <property type="entry name" value="Beta-barrel_TonB"/>
</dbReference>
<keyword evidence="5 11" id="KW-0812">Transmembrane</keyword>
<dbReference type="EMBL" id="JAGGOB010000020">
    <property type="protein sequence ID" value="MBT2328966.1"/>
    <property type="molecule type" value="Genomic_DNA"/>
</dbReference>
<dbReference type="InterPro" id="IPR012910">
    <property type="entry name" value="Plug_dom"/>
</dbReference>
<dbReference type="PANTHER" id="PTHR32552">
    <property type="entry name" value="FERRICHROME IRON RECEPTOR-RELATED"/>
    <property type="match status" value="1"/>
</dbReference>
<keyword evidence="3 11" id="KW-1134">Transmembrane beta strand</keyword>
<keyword evidence="6" id="KW-0408">Iron</keyword>
<evidence type="ECO:0000313" key="16">
    <source>
        <dbReference type="Proteomes" id="UP000692896"/>
    </source>
</evidence>
<keyword evidence="2 11" id="KW-0813">Transport</keyword>
<proteinExistence type="inferred from homology"/>
<evidence type="ECO:0000256" key="10">
    <source>
        <dbReference type="ARBA" id="ARBA00023237"/>
    </source>
</evidence>
<dbReference type="SUPFAM" id="SSF56935">
    <property type="entry name" value="Porins"/>
    <property type="match status" value="1"/>
</dbReference>
<feature type="domain" description="TonB-dependent receptor plug" evidence="14">
    <location>
        <begin position="59"/>
        <end position="166"/>
    </location>
</feature>
<evidence type="ECO:0000256" key="7">
    <source>
        <dbReference type="ARBA" id="ARBA00023065"/>
    </source>
</evidence>
<feature type="domain" description="TonB-dependent receptor-like beta-barrel" evidence="13">
    <location>
        <begin position="254"/>
        <end position="753"/>
    </location>
</feature>
<sequence length="789" mass="87299">MIEPAVRYGCLLHVVCWSYISGAHADDQHPEAEHAESGRHSAWVLDEVKVTARHREERVQAVPIAINALNGEQLNDAGLYRAEDLQQRVPSLLVAVPNARYASYGIRGLGSSSYNDGLDGSVGVFLDGVYLGRQGMSLVDLVDIERVEVLRGPQGTLYGKNTTAGAINISSRAPTFEPQGNGEVSVGSDGLRQYRGTFSGTLVEGVLAGRLTGYDVERDGLTENTYDGSHLGDQNRQGLRGQLLWTPNEAFSARLIGEYGWQDEQGNAFAASNYSQTSIDRAAFIGYRQLPIDPYARRVQQDEANTVKTLQTGTTLELNWLLDSGATLTSISGYRDWTYDADQDGDGMALSVAENAAVKLNHHQFSQELRLADSPNEHFDYVVGLYYLRQKLNREVGVRFGEDAAAYFLGDRPEIDWLGITPGMIAPSLLDGAQQDFDGQQRTDSRAVFGQLTWHATDRLAITPGLRYTRERKQGWLSRSVSGVAPLGPDLISQLAGPLLRSVALGGEYYRRDAIEESNLSGQLTFSYQFADDLLGYASWSRGYKAGGINLEVIGPNVSSTFDAERVTSVEVGLKRSFWNERGVLDLAVYQADVDDYQALTNRAPANQFSPPIRDNLINVGKVRLRGIELDAQLRASERVDLRLGIAWSDARYRDFPNAPCSPTSAQWSCDLGGQRVFNAPQWNANAGIDYRYPLEHGLELFSALDYKFRSGYYGTLEGGPGSYQPSYGLTNLRLGLRRSNRRWEAELWAHNLFDKHYITAVYARLGAGDYGVLTGDPRSMGMTLRTRW</sequence>
<comment type="subcellular location">
    <subcellularLocation>
        <location evidence="1 11">Cell outer membrane</location>
        <topology evidence="1 11">Multi-pass membrane protein</topology>
    </subcellularLocation>
</comment>
<dbReference type="AlphaFoldDB" id="A0A944DGT2"/>
<evidence type="ECO:0000256" key="8">
    <source>
        <dbReference type="ARBA" id="ARBA00023077"/>
    </source>
</evidence>
<evidence type="ECO:0000256" key="9">
    <source>
        <dbReference type="ARBA" id="ARBA00023136"/>
    </source>
</evidence>
<dbReference type="InterPro" id="IPR039426">
    <property type="entry name" value="TonB-dep_rcpt-like"/>
</dbReference>
<keyword evidence="10 11" id="KW-0998">Cell outer membrane</keyword>
<evidence type="ECO:0000256" key="4">
    <source>
        <dbReference type="ARBA" id="ARBA00022496"/>
    </source>
</evidence>